<protein>
    <recommendedName>
        <fullName evidence="5 6">Dephospho-CoA kinase</fullName>
        <ecNumber evidence="5 6">2.7.1.24</ecNumber>
    </recommendedName>
    <alternativeName>
        <fullName evidence="5">Dephosphocoenzyme A kinase</fullName>
    </alternativeName>
</protein>
<organism evidence="7 8">
    <name type="scientific">Piscirickettsia salmonis</name>
    <dbReference type="NCBI Taxonomy" id="1238"/>
    <lineage>
        <taxon>Bacteria</taxon>
        <taxon>Pseudomonadati</taxon>
        <taxon>Pseudomonadota</taxon>
        <taxon>Gammaproteobacteria</taxon>
        <taxon>Thiotrichales</taxon>
        <taxon>Piscirickettsiaceae</taxon>
        <taxon>Piscirickettsia</taxon>
    </lineage>
</organism>
<comment type="function">
    <text evidence="5">Catalyzes the phosphorylation of the 3'-hydroxyl group of dephosphocoenzyme A to form coenzyme A.</text>
</comment>
<keyword evidence="5" id="KW-0963">Cytoplasm</keyword>
<evidence type="ECO:0000256" key="2">
    <source>
        <dbReference type="ARBA" id="ARBA00022741"/>
    </source>
</evidence>
<evidence type="ECO:0000313" key="7">
    <source>
        <dbReference type="EMBL" id="QGO07267.1"/>
    </source>
</evidence>
<keyword evidence="4 5" id="KW-0173">Coenzyme A biosynthesis</keyword>
<proteinExistence type="inferred from homology"/>
<feature type="binding site" evidence="5">
    <location>
        <begin position="10"/>
        <end position="15"/>
    </location>
    <ligand>
        <name>ATP</name>
        <dbReference type="ChEBI" id="CHEBI:30616"/>
    </ligand>
</feature>
<keyword evidence="5 7" id="KW-0418">Kinase</keyword>
<dbReference type="HAMAP" id="MF_00376">
    <property type="entry name" value="Dephospho_CoA_kinase"/>
    <property type="match status" value="1"/>
</dbReference>
<comment type="similarity">
    <text evidence="1 5">Belongs to the CoaE family.</text>
</comment>
<evidence type="ECO:0000256" key="4">
    <source>
        <dbReference type="ARBA" id="ARBA00022993"/>
    </source>
</evidence>
<dbReference type="GO" id="GO:0015937">
    <property type="term" value="P:coenzyme A biosynthetic process"/>
    <property type="evidence" value="ECO:0007669"/>
    <property type="project" value="UniProtKB-UniRule"/>
</dbReference>
<dbReference type="GO" id="GO:0005524">
    <property type="term" value="F:ATP binding"/>
    <property type="evidence" value="ECO:0007669"/>
    <property type="project" value="UniProtKB-UniRule"/>
</dbReference>
<dbReference type="GO" id="GO:0005737">
    <property type="term" value="C:cytoplasm"/>
    <property type="evidence" value="ECO:0007669"/>
    <property type="project" value="UniProtKB-SubCell"/>
</dbReference>
<dbReference type="EMBL" id="CP038908">
    <property type="protein sequence ID" value="QGO07267.1"/>
    <property type="molecule type" value="Genomic_DNA"/>
</dbReference>
<keyword evidence="3 5" id="KW-0067">ATP-binding</keyword>
<dbReference type="GeneID" id="66742137"/>
<dbReference type="RefSeq" id="WP_016210366.1">
    <property type="nucleotide sequence ID" value="NZ_CP012413.1"/>
</dbReference>
<dbReference type="GO" id="GO:0004140">
    <property type="term" value="F:dephospho-CoA kinase activity"/>
    <property type="evidence" value="ECO:0007669"/>
    <property type="project" value="UniProtKB-UniRule"/>
</dbReference>
<keyword evidence="5 7" id="KW-0808">Transferase</keyword>
<dbReference type="CDD" id="cd02022">
    <property type="entry name" value="DPCK"/>
    <property type="match status" value="1"/>
</dbReference>
<evidence type="ECO:0000256" key="1">
    <source>
        <dbReference type="ARBA" id="ARBA00009018"/>
    </source>
</evidence>
<name>A0A9Q6LLY0_PISSA</name>
<dbReference type="Proteomes" id="UP000422232">
    <property type="component" value="Chromosome"/>
</dbReference>
<keyword evidence="2 5" id="KW-0547">Nucleotide-binding</keyword>
<keyword evidence="8" id="KW-1185">Reference proteome</keyword>
<evidence type="ECO:0000313" key="8">
    <source>
        <dbReference type="Proteomes" id="UP000422232"/>
    </source>
</evidence>
<comment type="catalytic activity">
    <reaction evidence="5">
        <text>3'-dephospho-CoA + ATP = ADP + CoA + H(+)</text>
        <dbReference type="Rhea" id="RHEA:18245"/>
        <dbReference type="ChEBI" id="CHEBI:15378"/>
        <dbReference type="ChEBI" id="CHEBI:30616"/>
        <dbReference type="ChEBI" id="CHEBI:57287"/>
        <dbReference type="ChEBI" id="CHEBI:57328"/>
        <dbReference type="ChEBI" id="CHEBI:456216"/>
        <dbReference type="EC" id="2.7.1.24"/>
    </reaction>
</comment>
<evidence type="ECO:0000256" key="5">
    <source>
        <dbReference type="HAMAP-Rule" id="MF_00376"/>
    </source>
</evidence>
<dbReference type="SUPFAM" id="SSF52540">
    <property type="entry name" value="P-loop containing nucleoside triphosphate hydrolases"/>
    <property type="match status" value="1"/>
</dbReference>
<comment type="pathway">
    <text evidence="5">Cofactor biosynthesis; coenzyme A biosynthesis; CoA from (R)-pantothenate: step 5/5.</text>
</comment>
<dbReference type="Pfam" id="PF01121">
    <property type="entry name" value="CoaE"/>
    <property type="match status" value="1"/>
</dbReference>
<evidence type="ECO:0000256" key="6">
    <source>
        <dbReference type="NCBIfam" id="TIGR00152"/>
    </source>
</evidence>
<dbReference type="Gene3D" id="3.40.50.300">
    <property type="entry name" value="P-loop containing nucleotide triphosphate hydrolases"/>
    <property type="match status" value="1"/>
</dbReference>
<dbReference type="AlphaFoldDB" id="A0A9Q6LLY0"/>
<comment type="subcellular location">
    <subcellularLocation>
        <location evidence="5">Cytoplasm</location>
    </subcellularLocation>
</comment>
<gene>
    <name evidence="5 7" type="primary">coaE</name>
    <name evidence="7" type="ORF">Psal009_03210</name>
</gene>
<dbReference type="EC" id="2.7.1.24" evidence="5 6"/>
<sequence length="197" mass="22729">MYIGLSGGIGSGKTTVTDCFAKHNIDIYDADEMARLAVAPGQPALTEIIQHFGHEIINEQGTLHRQKLRDIIFYAPEQKRWLENLLHPIIRDMMFAAAKHTTSPYCLLVVPLLFESKIKYPVNRILIIDTSLELQLERTQKRDGLSRQQAQNIVDQQVSRRYRRHHADDIIENNGNLDNLKQQVEKLHAYYLKLSQN</sequence>
<dbReference type="PANTHER" id="PTHR10695">
    <property type="entry name" value="DEPHOSPHO-COA KINASE-RELATED"/>
    <property type="match status" value="1"/>
</dbReference>
<reference evidence="7 8" key="1">
    <citation type="submission" date="2019-04" db="EMBL/GenBank/DDBJ databases">
        <title>Complete genome sequencing of Piscirickettsia salmonis strain Psal-009.</title>
        <authorList>
            <person name="Schober I."/>
            <person name="Bunk B."/>
            <person name="Sproer C."/>
            <person name="Carril G.P."/>
            <person name="Riedel T."/>
            <person name="Flores-Herrera P.A."/>
            <person name="Nourdin-Galindo G."/>
            <person name="Marshall S.H."/>
            <person name="Overmann J."/>
        </authorList>
    </citation>
    <scope>NUCLEOTIDE SEQUENCE [LARGE SCALE GENOMIC DNA]</scope>
    <source>
        <strain evidence="7 8">Psal-009</strain>
    </source>
</reference>
<dbReference type="InterPro" id="IPR001977">
    <property type="entry name" value="Depp_CoAkinase"/>
</dbReference>
<dbReference type="PROSITE" id="PS51219">
    <property type="entry name" value="DPCK"/>
    <property type="match status" value="1"/>
</dbReference>
<evidence type="ECO:0000256" key="3">
    <source>
        <dbReference type="ARBA" id="ARBA00022840"/>
    </source>
</evidence>
<dbReference type="InterPro" id="IPR027417">
    <property type="entry name" value="P-loop_NTPase"/>
</dbReference>
<dbReference type="NCBIfam" id="TIGR00152">
    <property type="entry name" value="dephospho-CoA kinase"/>
    <property type="match status" value="1"/>
</dbReference>
<accession>A0A9Q6LLY0</accession>
<dbReference type="PANTHER" id="PTHR10695:SF46">
    <property type="entry name" value="BIFUNCTIONAL COENZYME A SYNTHASE-RELATED"/>
    <property type="match status" value="1"/>
</dbReference>